<dbReference type="EMBL" id="CP022046">
    <property type="protein sequence ID" value="ASE34591.1"/>
    <property type="molecule type" value="Genomic_DNA"/>
</dbReference>
<evidence type="ECO:0000259" key="4">
    <source>
        <dbReference type="Pfam" id="PF00535"/>
    </source>
</evidence>
<dbReference type="SUPFAM" id="SSF53448">
    <property type="entry name" value="Nucleotide-diphospho-sugar transferases"/>
    <property type="match status" value="1"/>
</dbReference>
<dbReference type="GO" id="GO:0016757">
    <property type="term" value="F:glycosyltransferase activity"/>
    <property type="evidence" value="ECO:0007669"/>
    <property type="project" value="UniProtKB-KW"/>
</dbReference>
<feature type="domain" description="Glycosyltransferase 2-like" evidence="4">
    <location>
        <begin position="10"/>
        <end position="159"/>
    </location>
</feature>
<dbReference type="InterPro" id="IPR001173">
    <property type="entry name" value="Glyco_trans_2-like"/>
</dbReference>
<evidence type="ECO:0000256" key="1">
    <source>
        <dbReference type="ARBA" id="ARBA00006739"/>
    </source>
</evidence>
<organism evidence="5 6">
    <name type="scientific">Mammaliicoccus sciuri</name>
    <name type="common">Staphylococcus sciuri</name>
    <dbReference type="NCBI Taxonomy" id="1296"/>
    <lineage>
        <taxon>Bacteria</taxon>
        <taxon>Bacillati</taxon>
        <taxon>Bacillota</taxon>
        <taxon>Bacilli</taxon>
        <taxon>Bacillales</taxon>
        <taxon>Staphylococcaceae</taxon>
        <taxon>Mammaliicoccus</taxon>
    </lineage>
</organism>
<dbReference type="InterPro" id="IPR029044">
    <property type="entry name" value="Nucleotide-diphossugar_trans"/>
</dbReference>
<evidence type="ECO:0000313" key="5">
    <source>
        <dbReference type="EMBL" id="ASE34591.1"/>
    </source>
</evidence>
<accession>A0AAI8DIB4</accession>
<dbReference type="CDD" id="cd00761">
    <property type="entry name" value="Glyco_tranf_GTA_type"/>
    <property type="match status" value="1"/>
</dbReference>
<dbReference type="PANTHER" id="PTHR22916:SF51">
    <property type="entry name" value="GLYCOSYLTRANSFERASE EPSH-RELATED"/>
    <property type="match status" value="1"/>
</dbReference>
<keyword evidence="2" id="KW-0328">Glycosyltransferase</keyword>
<comment type="similarity">
    <text evidence="1">Belongs to the glycosyltransferase 2 family.</text>
</comment>
<dbReference type="Pfam" id="PF00535">
    <property type="entry name" value="Glycos_transf_2"/>
    <property type="match status" value="1"/>
</dbReference>
<sequence>MLFKSKKLFSIIVTSYNNEDKIERAIDSILNQSLDKKYYEIIIVDDHSTDNTQNLIQNYEAKNIKFIILDENSGGPSKPRNIGIEEATGQYIYFLDADDYLATDILARIANDDKLLKSDMIVGRTLRQNDHSLTVHARFMSNNNRYNYNINDIPYIYNHFGPPSKFIKLSHIKKHNIKFPENLHFGEDKMFFTYLSPYINNVSTLTDNCSIIDRTTSNESLTRGVDFYEKRASDLEIIHHLLEQESNSKNIRLLNRFLEYDLLKSCNSHVFLNSDKKQQVHYFKQLNELFNQSYIKADIIQTISQEYTDAIKFIQNNDYESFMNFFTWLKKQPKIIQKQQKQTLLTDANERFTIPFQQSTLLNIAELDKSIKIQIEIDGVDTDKICNLSLMSRKVYKDDIVIENIDVQDNLLTISIPKIEINNKPAAIYNCIIVYDGFKHLNIKFGYDKKINLTDKNGIFYPTINGNLSLKLTNK</sequence>
<keyword evidence="3" id="KW-0808">Transferase</keyword>
<gene>
    <name evidence="5" type="ORF">CEP64_08335</name>
</gene>
<name>A0AAI8DIB4_MAMSC</name>
<dbReference type="RefSeq" id="WP_084754875.1">
    <property type="nucleotide sequence ID" value="NZ_CP022046.2"/>
</dbReference>
<dbReference type="PANTHER" id="PTHR22916">
    <property type="entry name" value="GLYCOSYLTRANSFERASE"/>
    <property type="match status" value="1"/>
</dbReference>
<evidence type="ECO:0000256" key="3">
    <source>
        <dbReference type="ARBA" id="ARBA00022679"/>
    </source>
</evidence>
<dbReference type="AlphaFoldDB" id="A0AAI8DIB4"/>
<dbReference type="KEGG" id="sscu:CEP64_08335"/>
<protein>
    <submittedName>
        <fullName evidence="5">Glycosyltransferase family 2 protein</fullName>
    </submittedName>
</protein>
<dbReference type="Gene3D" id="3.90.550.10">
    <property type="entry name" value="Spore Coat Polysaccharide Biosynthesis Protein SpsA, Chain A"/>
    <property type="match status" value="1"/>
</dbReference>
<proteinExistence type="inferred from homology"/>
<reference evidence="6" key="1">
    <citation type="submission" date="2017-06" db="EMBL/GenBank/DDBJ databases">
        <title>FDA dAtabase for Regulatory Grade micrObial Sequences (FDA-ARGOS): Supporting development and validation of Infectious Disease Dx tests.</title>
        <authorList>
            <person name="Goldberg B."/>
            <person name="Campos J."/>
            <person name="Tallon L."/>
            <person name="Sadzewicz L."/>
            <person name="Sengamalay N."/>
            <person name="Ott S."/>
            <person name="Godinez A."/>
            <person name="Nagaraj S."/>
            <person name="Vavikolanu K."/>
            <person name="Nadendla S."/>
            <person name="George J."/>
            <person name="Geyer C."/>
            <person name="Sichtig H."/>
        </authorList>
    </citation>
    <scope>NUCLEOTIDE SEQUENCE [LARGE SCALE GENOMIC DNA]</scope>
    <source>
        <strain evidence="6">FDAARGOS_285</strain>
    </source>
</reference>
<dbReference type="Proteomes" id="UP000197058">
    <property type="component" value="Chromosome"/>
</dbReference>
<evidence type="ECO:0000313" key="6">
    <source>
        <dbReference type="Proteomes" id="UP000197058"/>
    </source>
</evidence>
<evidence type="ECO:0000256" key="2">
    <source>
        <dbReference type="ARBA" id="ARBA00022676"/>
    </source>
</evidence>